<dbReference type="AlphaFoldDB" id="A0A1G8GTX0"/>
<dbReference type="EMBL" id="LT629695">
    <property type="protein sequence ID" value="SDH97844.1"/>
    <property type="molecule type" value="Genomic_DNA"/>
</dbReference>
<dbReference type="STRING" id="399736.SAMN04489720_3070"/>
<keyword evidence="2" id="KW-1185">Reference proteome</keyword>
<protein>
    <submittedName>
        <fullName evidence="1">Uncharacterized protein</fullName>
    </submittedName>
</protein>
<reference evidence="2" key="1">
    <citation type="submission" date="2016-10" db="EMBL/GenBank/DDBJ databases">
        <authorList>
            <person name="Varghese N."/>
            <person name="Submissions S."/>
        </authorList>
    </citation>
    <scope>NUCLEOTIDE SEQUENCE [LARGE SCALE GENOMIC DNA]</scope>
    <source>
        <strain evidence="2">DSM 22002</strain>
    </source>
</reference>
<name>A0A1G8GTX0_9MICO</name>
<dbReference type="RefSeq" id="WP_092506432.1">
    <property type="nucleotide sequence ID" value="NZ_LT629695.1"/>
</dbReference>
<proteinExistence type="predicted"/>
<gene>
    <name evidence="1" type="ORF">SAMN04489720_3070</name>
</gene>
<evidence type="ECO:0000313" key="1">
    <source>
        <dbReference type="EMBL" id="SDH97844.1"/>
    </source>
</evidence>
<evidence type="ECO:0000313" key="2">
    <source>
        <dbReference type="Proteomes" id="UP000198822"/>
    </source>
</evidence>
<dbReference type="OrthoDB" id="5007400at2"/>
<sequence length="75" mass="7865">MNIGSRWPVGGDAPASLPPVVREAIAAEERALVDLGADTTGWGWTLTYLEGAPIVECDDGTRITLAGDGVLVERD</sequence>
<dbReference type="Proteomes" id="UP000198822">
    <property type="component" value="Chromosome I"/>
</dbReference>
<organism evidence="1 2">
    <name type="scientific">Agrococcus jejuensis</name>
    <dbReference type="NCBI Taxonomy" id="399736"/>
    <lineage>
        <taxon>Bacteria</taxon>
        <taxon>Bacillati</taxon>
        <taxon>Actinomycetota</taxon>
        <taxon>Actinomycetes</taxon>
        <taxon>Micrococcales</taxon>
        <taxon>Microbacteriaceae</taxon>
        <taxon>Agrococcus</taxon>
    </lineage>
</organism>
<accession>A0A1G8GTX0</accession>